<comment type="caution">
    <text evidence="1">The sequence shown here is derived from an EMBL/GenBank/DDBJ whole genome shotgun (WGS) entry which is preliminary data.</text>
</comment>
<dbReference type="Proteomes" id="UP000828390">
    <property type="component" value="Unassembled WGS sequence"/>
</dbReference>
<sequence>MDIMPILTKLSLSFQKKNIDIAVVQPLIQSTISQLEYLTENDGPYMTMLNSAITENHLEIKNHRIDQVQGDTLQVHQSRIHPAGDISTTQEVS</sequence>
<dbReference type="EMBL" id="JAIWYP010000015">
    <property type="protein sequence ID" value="KAH3701619.1"/>
    <property type="molecule type" value="Genomic_DNA"/>
</dbReference>
<name>A0A9D3YMP4_DREPO</name>
<keyword evidence="2" id="KW-1185">Reference proteome</keyword>
<dbReference type="AlphaFoldDB" id="A0A9D3YMP4"/>
<evidence type="ECO:0000313" key="1">
    <source>
        <dbReference type="EMBL" id="KAH3701619.1"/>
    </source>
</evidence>
<reference evidence="1" key="1">
    <citation type="journal article" date="2019" name="bioRxiv">
        <title>The Genome of the Zebra Mussel, Dreissena polymorpha: A Resource for Invasive Species Research.</title>
        <authorList>
            <person name="McCartney M.A."/>
            <person name="Auch B."/>
            <person name="Kono T."/>
            <person name="Mallez S."/>
            <person name="Zhang Y."/>
            <person name="Obille A."/>
            <person name="Becker A."/>
            <person name="Abrahante J.E."/>
            <person name="Garbe J."/>
            <person name="Badalamenti J.P."/>
            <person name="Herman A."/>
            <person name="Mangelson H."/>
            <person name="Liachko I."/>
            <person name="Sullivan S."/>
            <person name="Sone E.D."/>
            <person name="Koren S."/>
            <person name="Silverstein K.A.T."/>
            <person name="Beckman K.B."/>
            <person name="Gohl D.M."/>
        </authorList>
    </citation>
    <scope>NUCLEOTIDE SEQUENCE</scope>
    <source>
        <strain evidence="1">Duluth1</strain>
        <tissue evidence="1">Whole animal</tissue>
    </source>
</reference>
<reference evidence="1" key="2">
    <citation type="submission" date="2020-11" db="EMBL/GenBank/DDBJ databases">
        <authorList>
            <person name="McCartney M.A."/>
            <person name="Auch B."/>
            <person name="Kono T."/>
            <person name="Mallez S."/>
            <person name="Becker A."/>
            <person name="Gohl D.M."/>
            <person name="Silverstein K.A.T."/>
            <person name="Koren S."/>
            <person name="Bechman K.B."/>
            <person name="Herman A."/>
            <person name="Abrahante J.E."/>
            <person name="Garbe J."/>
        </authorList>
    </citation>
    <scope>NUCLEOTIDE SEQUENCE</scope>
    <source>
        <strain evidence="1">Duluth1</strain>
        <tissue evidence="1">Whole animal</tissue>
    </source>
</reference>
<protein>
    <submittedName>
        <fullName evidence="1">Uncharacterized protein</fullName>
    </submittedName>
</protein>
<gene>
    <name evidence="1" type="ORF">DPMN_076609</name>
</gene>
<proteinExistence type="predicted"/>
<evidence type="ECO:0000313" key="2">
    <source>
        <dbReference type="Proteomes" id="UP000828390"/>
    </source>
</evidence>
<organism evidence="1 2">
    <name type="scientific">Dreissena polymorpha</name>
    <name type="common">Zebra mussel</name>
    <name type="synonym">Mytilus polymorpha</name>
    <dbReference type="NCBI Taxonomy" id="45954"/>
    <lineage>
        <taxon>Eukaryota</taxon>
        <taxon>Metazoa</taxon>
        <taxon>Spiralia</taxon>
        <taxon>Lophotrochozoa</taxon>
        <taxon>Mollusca</taxon>
        <taxon>Bivalvia</taxon>
        <taxon>Autobranchia</taxon>
        <taxon>Heteroconchia</taxon>
        <taxon>Euheterodonta</taxon>
        <taxon>Imparidentia</taxon>
        <taxon>Neoheterodontei</taxon>
        <taxon>Myida</taxon>
        <taxon>Dreissenoidea</taxon>
        <taxon>Dreissenidae</taxon>
        <taxon>Dreissena</taxon>
    </lineage>
</organism>
<accession>A0A9D3YMP4</accession>